<dbReference type="RefSeq" id="WP_150492224.1">
    <property type="nucleotide sequence ID" value="NZ_BNBW01000012.1"/>
</dbReference>
<protein>
    <recommendedName>
        <fullName evidence="2">Chitin-binding type-2 domain-containing protein</fullName>
    </recommendedName>
</protein>
<evidence type="ECO:0000313" key="4">
    <source>
        <dbReference type="Proteomes" id="UP000325563"/>
    </source>
</evidence>
<sequence length="87" mass="9453">MSRFARFASCVALAAAGLVGPAAAAQAAADVPIVCTQEGYFPNPNDPRKFVRCVDFEGKGQNFTVYHFECGEGTVWDEEITTCNYPR</sequence>
<gene>
    <name evidence="3" type="ORF">CP980_00370</name>
</gene>
<dbReference type="EMBL" id="CP023692">
    <property type="protein sequence ID" value="QEV43742.1"/>
    <property type="molecule type" value="Genomic_DNA"/>
</dbReference>
<accession>A0A5J6J0W7</accession>
<reference evidence="3 4" key="1">
    <citation type="submission" date="2017-09" db="EMBL/GenBank/DDBJ databases">
        <authorList>
            <person name="Lee N."/>
            <person name="Cho B.-K."/>
        </authorList>
    </citation>
    <scope>NUCLEOTIDE SEQUENCE [LARGE SCALE GENOMIC DNA]</scope>
    <source>
        <strain evidence="3 4">ATCC 27476</strain>
    </source>
</reference>
<feature type="signal peptide" evidence="1">
    <location>
        <begin position="1"/>
        <end position="24"/>
    </location>
</feature>
<name>A0A5J6J0W7_STRVI</name>
<dbReference type="KEGG" id="svn:CP980_00370"/>
<proteinExistence type="predicted"/>
<evidence type="ECO:0000256" key="1">
    <source>
        <dbReference type="SAM" id="SignalP"/>
    </source>
</evidence>
<dbReference type="InterPro" id="IPR036508">
    <property type="entry name" value="Chitin-bd_dom_sf"/>
</dbReference>
<dbReference type="SUPFAM" id="SSF57625">
    <property type="entry name" value="Invertebrate chitin-binding proteins"/>
    <property type="match status" value="1"/>
</dbReference>
<feature type="chain" id="PRO_5023877903" description="Chitin-binding type-2 domain-containing protein" evidence="1">
    <location>
        <begin position="25"/>
        <end position="87"/>
    </location>
</feature>
<dbReference type="GeneID" id="95609045"/>
<evidence type="ECO:0000313" key="3">
    <source>
        <dbReference type="EMBL" id="QEV43742.1"/>
    </source>
</evidence>
<evidence type="ECO:0000259" key="2">
    <source>
        <dbReference type="SMART" id="SM00494"/>
    </source>
</evidence>
<keyword evidence="4" id="KW-1185">Reference proteome</keyword>
<keyword evidence="1" id="KW-0732">Signal</keyword>
<dbReference type="SMART" id="SM00494">
    <property type="entry name" value="ChtBD2"/>
    <property type="match status" value="1"/>
</dbReference>
<dbReference type="Pfam" id="PF01607">
    <property type="entry name" value="CBM_14"/>
    <property type="match status" value="1"/>
</dbReference>
<dbReference type="GO" id="GO:0005576">
    <property type="term" value="C:extracellular region"/>
    <property type="evidence" value="ECO:0007669"/>
    <property type="project" value="InterPro"/>
</dbReference>
<dbReference type="Proteomes" id="UP000325563">
    <property type="component" value="Chromosome"/>
</dbReference>
<dbReference type="InterPro" id="IPR002557">
    <property type="entry name" value="Chitin-bd_dom"/>
</dbReference>
<dbReference type="GO" id="GO:0008061">
    <property type="term" value="F:chitin binding"/>
    <property type="evidence" value="ECO:0007669"/>
    <property type="project" value="InterPro"/>
</dbReference>
<feature type="domain" description="Chitin-binding type-2" evidence="2">
    <location>
        <begin position="33"/>
        <end position="87"/>
    </location>
</feature>
<dbReference type="AlphaFoldDB" id="A0A5J6J0W7"/>
<dbReference type="Gene3D" id="2.170.140.10">
    <property type="entry name" value="Chitin binding domain"/>
    <property type="match status" value="1"/>
</dbReference>
<organism evidence="3 4">
    <name type="scientific">Streptomyces vinaceus</name>
    <dbReference type="NCBI Taxonomy" id="1960"/>
    <lineage>
        <taxon>Bacteria</taxon>
        <taxon>Bacillati</taxon>
        <taxon>Actinomycetota</taxon>
        <taxon>Actinomycetes</taxon>
        <taxon>Kitasatosporales</taxon>
        <taxon>Streptomycetaceae</taxon>
        <taxon>Streptomyces</taxon>
    </lineage>
</organism>